<proteinExistence type="inferred from homology"/>
<comment type="caution">
    <text evidence="13">The sequence shown here is derived from an EMBL/GenBank/DDBJ whole genome shotgun (WGS) entry which is preliminary data.</text>
</comment>
<evidence type="ECO:0000313" key="13">
    <source>
        <dbReference type="EMBL" id="TNC74579.1"/>
    </source>
</evidence>
<keyword evidence="6 11" id="KW-0547">Nucleotide-binding</keyword>
<keyword evidence="7 11" id="KW-0418">Kinase</keyword>
<evidence type="ECO:0000256" key="10">
    <source>
        <dbReference type="ARBA" id="ARBA00048743"/>
    </source>
</evidence>
<sequence length="249" mass="26943">MAAEPSGLFVSFEGIDGSGKSTQARLLAERLRAQGREVVLTREPGGSPGAEEIRRLVLTGDRGRWSAETEILLFTAARRDHLERTIRPALDRGAVVITDRFADSTRLYQGTTRGDLRATVDRLHALMIGVEPDLTFVIDMDPARALARSLRRLGTPPEPAEVALQEVLEVLRLPAEDSLAPEAALLAPAAPPEDRFETFGLAFQERIRDGFLALARAQPARIAVIDGDRPEAEVAADVAALALSRLAPA</sequence>
<dbReference type="InterPro" id="IPR027417">
    <property type="entry name" value="P-loop_NTPase"/>
</dbReference>
<dbReference type="NCBIfam" id="TIGR00041">
    <property type="entry name" value="DTMP_kinase"/>
    <property type="match status" value="1"/>
</dbReference>
<evidence type="ECO:0000313" key="14">
    <source>
        <dbReference type="Proteomes" id="UP000305709"/>
    </source>
</evidence>
<organism evidence="13 14">
    <name type="scientific">Rubellimicrobium roseum</name>
    <dbReference type="NCBI Taxonomy" id="687525"/>
    <lineage>
        <taxon>Bacteria</taxon>
        <taxon>Pseudomonadati</taxon>
        <taxon>Pseudomonadota</taxon>
        <taxon>Alphaproteobacteria</taxon>
        <taxon>Rhodobacterales</taxon>
        <taxon>Roseobacteraceae</taxon>
        <taxon>Rubellimicrobium</taxon>
    </lineage>
</organism>
<keyword evidence="4 11" id="KW-0808">Transferase</keyword>
<feature type="binding site" evidence="11">
    <location>
        <begin position="14"/>
        <end position="21"/>
    </location>
    <ligand>
        <name>ATP</name>
        <dbReference type="ChEBI" id="CHEBI:30616"/>
    </ligand>
</feature>
<evidence type="ECO:0000256" key="2">
    <source>
        <dbReference type="ARBA" id="ARBA00012980"/>
    </source>
</evidence>
<gene>
    <name evidence="11 13" type="primary">tmk</name>
    <name evidence="13" type="ORF">FHG71_00070</name>
</gene>
<dbReference type="PANTHER" id="PTHR10344:SF4">
    <property type="entry name" value="UMP-CMP KINASE 2, MITOCHONDRIAL"/>
    <property type="match status" value="1"/>
</dbReference>
<comment type="similarity">
    <text evidence="1 11">Belongs to the thymidylate kinase family.</text>
</comment>
<evidence type="ECO:0000256" key="5">
    <source>
        <dbReference type="ARBA" id="ARBA00022727"/>
    </source>
</evidence>
<dbReference type="CDD" id="cd01672">
    <property type="entry name" value="TMPK"/>
    <property type="match status" value="1"/>
</dbReference>
<dbReference type="RefSeq" id="WP_139079574.1">
    <property type="nucleotide sequence ID" value="NZ_VDFV01000001.1"/>
</dbReference>
<dbReference type="InterPro" id="IPR018094">
    <property type="entry name" value="Thymidylate_kinase"/>
</dbReference>
<dbReference type="GO" id="GO:0004798">
    <property type="term" value="F:dTMP kinase activity"/>
    <property type="evidence" value="ECO:0007669"/>
    <property type="project" value="UniProtKB-UniRule"/>
</dbReference>
<reference evidence="13 14" key="1">
    <citation type="submission" date="2019-06" db="EMBL/GenBank/DDBJ databases">
        <authorList>
            <person name="Jiang L."/>
        </authorList>
    </citation>
    <scope>NUCLEOTIDE SEQUENCE [LARGE SCALE GENOMIC DNA]</scope>
    <source>
        <strain evidence="13 14">YIM 48858</strain>
    </source>
</reference>
<accession>A0A5C4NQC0</accession>
<dbReference type="GO" id="GO:0005524">
    <property type="term" value="F:ATP binding"/>
    <property type="evidence" value="ECO:0007669"/>
    <property type="project" value="UniProtKB-UniRule"/>
</dbReference>
<comment type="catalytic activity">
    <reaction evidence="10 11">
        <text>dTMP + ATP = dTDP + ADP</text>
        <dbReference type="Rhea" id="RHEA:13517"/>
        <dbReference type="ChEBI" id="CHEBI:30616"/>
        <dbReference type="ChEBI" id="CHEBI:58369"/>
        <dbReference type="ChEBI" id="CHEBI:63528"/>
        <dbReference type="ChEBI" id="CHEBI:456216"/>
        <dbReference type="EC" id="2.7.4.9"/>
    </reaction>
</comment>
<feature type="domain" description="Thymidylate kinase-like" evidence="12">
    <location>
        <begin position="12"/>
        <end position="152"/>
    </location>
</feature>
<dbReference type="HAMAP" id="MF_00165">
    <property type="entry name" value="Thymidylate_kinase"/>
    <property type="match status" value="1"/>
</dbReference>
<dbReference type="OrthoDB" id="9774907at2"/>
<protein>
    <recommendedName>
        <fullName evidence="3 11">Thymidylate kinase</fullName>
        <ecNumber evidence="2 11">2.7.4.9</ecNumber>
    </recommendedName>
    <alternativeName>
        <fullName evidence="9 11">dTMP kinase</fullName>
    </alternativeName>
</protein>
<evidence type="ECO:0000256" key="11">
    <source>
        <dbReference type="HAMAP-Rule" id="MF_00165"/>
    </source>
</evidence>
<evidence type="ECO:0000256" key="3">
    <source>
        <dbReference type="ARBA" id="ARBA00017144"/>
    </source>
</evidence>
<name>A0A5C4NQC0_9RHOB</name>
<dbReference type="GO" id="GO:0005829">
    <property type="term" value="C:cytosol"/>
    <property type="evidence" value="ECO:0007669"/>
    <property type="project" value="TreeGrafter"/>
</dbReference>
<dbReference type="InterPro" id="IPR039430">
    <property type="entry name" value="Thymidylate_kin-like_dom"/>
</dbReference>
<dbReference type="Pfam" id="PF02223">
    <property type="entry name" value="Thymidylate_kin"/>
    <property type="match status" value="1"/>
</dbReference>
<keyword evidence="14" id="KW-1185">Reference proteome</keyword>
<dbReference type="GO" id="GO:0006233">
    <property type="term" value="P:dTDP biosynthetic process"/>
    <property type="evidence" value="ECO:0007669"/>
    <property type="project" value="InterPro"/>
</dbReference>
<keyword evidence="8 11" id="KW-0067">ATP-binding</keyword>
<evidence type="ECO:0000256" key="1">
    <source>
        <dbReference type="ARBA" id="ARBA00009776"/>
    </source>
</evidence>
<dbReference type="EC" id="2.7.4.9" evidence="2 11"/>
<evidence type="ECO:0000256" key="7">
    <source>
        <dbReference type="ARBA" id="ARBA00022777"/>
    </source>
</evidence>
<evidence type="ECO:0000259" key="12">
    <source>
        <dbReference type="Pfam" id="PF02223"/>
    </source>
</evidence>
<dbReference type="Gene3D" id="3.40.50.300">
    <property type="entry name" value="P-loop containing nucleotide triphosphate hydrolases"/>
    <property type="match status" value="1"/>
</dbReference>
<evidence type="ECO:0000256" key="4">
    <source>
        <dbReference type="ARBA" id="ARBA00022679"/>
    </source>
</evidence>
<dbReference type="PANTHER" id="PTHR10344">
    <property type="entry name" value="THYMIDYLATE KINASE"/>
    <property type="match status" value="1"/>
</dbReference>
<dbReference type="AlphaFoldDB" id="A0A5C4NQC0"/>
<evidence type="ECO:0000256" key="6">
    <source>
        <dbReference type="ARBA" id="ARBA00022741"/>
    </source>
</evidence>
<dbReference type="SUPFAM" id="SSF52540">
    <property type="entry name" value="P-loop containing nucleoside triphosphate hydrolases"/>
    <property type="match status" value="1"/>
</dbReference>
<dbReference type="GO" id="GO:0006227">
    <property type="term" value="P:dUDP biosynthetic process"/>
    <property type="evidence" value="ECO:0007669"/>
    <property type="project" value="TreeGrafter"/>
</dbReference>
<dbReference type="EMBL" id="VDFV01000001">
    <property type="protein sequence ID" value="TNC74579.1"/>
    <property type="molecule type" value="Genomic_DNA"/>
</dbReference>
<dbReference type="Proteomes" id="UP000305709">
    <property type="component" value="Unassembled WGS sequence"/>
</dbReference>
<comment type="function">
    <text evidence="11">Phosphorylation of dTMP to form dTDP in both de novo and salvage pathways of dTTP synthesis.</text>
</comment>
<dbReference type="GO" id="GO:0006235">
    <property type="term" value="P:dTTP biosynthetic process"/>
    <property type="evidence" value="ECO:0007669"/>
    <property type="project" value="UniProtKB-UniRule"/>
</dbReference>
<evidence type="ECO:0000256" key="8">
    <source>
        <dbReference type="ARBA" id="ARBA00022840"/>
    </source>
</evidence>
<keyword evidence="5 11" id="KW-0545">Nucleotide biosynthesis</keyword>
<evidence type="ECO:0000256" key="9">
    <source>
        <dbReference type="ARBA" id="ARBA00029962"/>
    </source>
</evidence>